<comment type="caution">
    <text evidence="2">The sequence shown here is derived from an EMBL/GenBank/DDBJ whole genome shotgun (WGS) entry which is preliminary data.</text>
</comment>
<dbReference type="AlphaFoldDB" id="A0ABD1U6H7"/>
<evidence type="ECO:0000313" key="3">
    <source>
        <dbReference type="Proteomes" id="UP001604277"/>
    </source>
</evidence>
<dbReference type="Proteomes" id="UP001604277">
    <property type="component" value="Unassembled WGS sequence"/>
</dbReference>
<gene>
    <name evidence="2" type="ORF">Fot_24525</name>
</gene>
<proteinExistence type="predicted"/>
<organism evidence="2 3">
    <name type="scientific">Forsythia ovata</name>
    <dbReference type="NCBI Taxonomy" id="205694"/>
    <lineage>
        <taxon>Eukaryota</taxon>
        <taxon>Viridiplantae</taxon>
        <taxon>Streptophyta</taxon>
        <taxon>Embryophyta</taxon>
        <taxon>Tracheophyta</taxon>
        <taxon>Spermatophyta</taxon>
        <taxon>Magnoliopsida</taxon>
        <taxon>eudicotyledons</taxon>
        <taxon>Gunneridae</taxon>
        <taxon>Pentapetalae</taxon>
        <taxon>asterids</taxon>
        <taxon>lamiids</taxon>
        <taxon>Lamiales</taxon>
        <taxon>Oleaceae</taxon>
        <taxon>Forsythieae</taxon>
        <taxon>Forsythia</taxon>
    </lineage>
</organism>
<keyword evidence="3" id="KW-1185">Reference proteome</keyword>
<name>A0ABD1U6H7_9LAMI</name>
<feature type="region of interest" description="Disordered" evidence="1">
    <location>
        <begin position="88"/>
        <end position="113"/>
    </location>
</feature>
<accession>A0ABD1U6H7</accession>
<sequence>MANFLSLASIEDLDNLSKFTELEFSIASSCMGLPVATKIKKMGFGVLDESFNRVGYVAFEKIGFGVLGVGYVGKSLQGKFLQFVNENQNSSSAVSKASKNEKPREPNPKISKI</sequence>
<dbReference type="EMBL" id="JBFOLJ010000007">
    <property type="protein sequence ID" value="KAL2520602.1"/>
    <property type="molecule type" value="Genomic_DNA"/>
</dbReference>
<evidence type="ECO:0000313" key="2">
    <source>
        <dbReference type="EMBL" id="KAL2520602.1"/>
    </source>
</evidence>
<protein>
    <submittedName>
        <fullName evidence="2">Uncharacterized protein</fullName>
    </submittedName>
</protein>
<evidence type="ECO:0000256" key="1">
    <source>
        <dbReference type="SAM" id="MobiDB-lite"/>
    </source>
</evidence>
<feature type="compositionally biased region" description="Basic and acidic residues" evidence="1">
    <location>
        <begin position="98"/>
        <end position="107"/>
    </location>
</feature>
<reference evidence="3" key="1">
    <citation type="submission" date="2024-07" db="EMBL/GenBank/DDBJ databases">
        <title>Two chromosome-level genome assemblies of Korean endemic species Abeliophyllum distichum and Forsythia ovata (Oleaceae).</title>
        <authorList>
            <person name="Jang H."/>
        </authorList>
    </citation>
    <scope>NUCLEOTIDE SEQUENCE [LARGE SCALE GENOMIC DNA]</scope>
</reference>